<dbReference type="SUPFAM" id="SSF55729">
    <property type="entry name" value="Acyl-CoA N-acyltransferases (Nat)"/>
    <property type="match status" value="1"/>
</dbReference>
<dbReference type="CDD" id="cd04301">
    <property type="entry name" value="NAT_SF"/>
    <property type="match status" value="1"/>
</dbReference>
<dbReference type="Proteomes" id="UP000823989">
    <property type="component" value="Unassembled WGS sequence"/>
</dbReference>
<dbReference type="EMBL" id="DXHR01000030">
    <property type="protein sequence ID" value="HIW13276.1"/>
    <property type="molecule type" value="Genomic_DNA"/>
</dbReference>
<dbReference type="InterPro" id="IPR000182">
    <property type="entry name" value="GNAT_dom"/>
</dbReference>
<dbReference type="PROSITE" id="PS51186">
    <property type="entry name" value="GNAT"/>
    <property type="match status" value="1"/>
</dbReference>
<reference evidence="2" key="2">
    <citation type="submission" date="2021-04" db="EMBL/GenBank/DDBJ databases">
        <authorList>
            <person name="Gilroy R."/>
        </authorList>
    </citation>
    <scope>NUCLEOTIDE SEQUENCE</scope>
    <source>
        <strain evidence="2">ChiHjej13B12-752</strain>
    </source>
</reference>
<dbReference type="InterPro" id="IPR016181">
    <property type="entry name" value="Acyl_CoA_acyltransferase"/>
</dbReference>
<reference evidence="2" key="1">
    <citation type="journal article" date="2021" name="PeerJ">
        <title>Extensive microbial diversity within the chicken gut microbiome revealed by metagenomics and culture.</title>
        <authorList>
            <person name="Gilroy R."/>
            <person name="Ravi A."/>
            <person name="Getino M."/>
            <person name="Pursley I."/>
            <person name="Horton D.L."/>
            <person name="Alikhan N.F."/>
            <person name="Baker D."/>
            <person name="Gharbi K."/>
            <person name="Hall N."/>
            <person name="Watson M."/>
            <person name="Adriaenssens E.M."/>
            <person name="Foster-Nyarko E."/>
            <person name="Jarju S."/>
            <person name="Secka A."/>
            <person name="Antonio M."/>
            <person name="Oren A."/>
            <person name="Chaudhuri R.R."/>
            <person name="La Ragione R."/>
            <person name="Hildebrand F."/>
            <person name="Pallen M.J."/>
        </authorList>
    </citation>
    <scope>NUCLEOTIDE SEQUENCE</scope>
    <source>
        <strain evidence="2">ChiHjej13B12-752</strain>
    </source>
</reference>
<dbReference type="AlphaFoldDB" id="A0A9D1U0A9"/>
<organism evidence="2 3">
    <name type="scientific">Candidatus Salinicoccus stercoripullorum</name>
    <dbReference type="NCBI Taxonomy" id="2838756"/>
    <lineage>
        <taxon>Bacteria</taxon>
        <taxon>Bacillati</taxon>
        <taxon>Bacillota</taxon>
        <taxon>Bacilli</taxon>
        <taxon>Bacillales</taxon>
        <taxon>Staphylococcaceae</taxon>
        <taxon>Salinicoccus</taxon>
    </lineage>
</organism>
<gene>
    <name evidence="2" type="ORF">H9891_09020</name>
</gene>
<dbReference type="Gene3D" id="3.40.630.30">
    <property type="match status" value="1"/>
</dbReference>
<feature type="domain" description="N-acetyltransferase" evidence="1">
    <location>
        <begin position="1"/>
        <end position="170"/>
    </location>
</feature>
<accession>A0A9D1U0A9</accession>
<evidence type="ECO:0000259" key="1">
    <source>
        <dbReference type="PROSITE" id="PS51186"/>
    </source>
</evidence>
<dbReference type="GO" id="GO:0016747">
    <property type="term" value="F:acyltransferase activity, transferring groups other than amino-acyl groups"/>
    <property type="evidence" value="ECO:0007669"/>
    <property type="project" value="InterPro"/>
</dbReference>
<dbReference type="Pfam" id="PF00583">
    <property type="entry name" value="Acetyltransf_1"/>
    <property type="match status" value="1"/>
</dbReference>
<name>A0A9D1U0A9_9STAP</name>
<proteinExistence type="predicted"/>
<evidence type="ECO:0000313" key="2">
    <source>
        <dbReference type="EMBL" id="HIW13276.1"/>
    </source>
</evidence>
<protein>
    <submittedName>
        <fullName evidence="2">GNAT family N-acetyltransferase</fullName>
    </submittedName>
</protein>
<evidence type="ECO:0000313" key="3">
    <source>
        <dbReference type="Proteomes" id="UP000823989"/>
    </source>
</evidence>
<sequence length="171" mass="19471">MTLRKAERNDLVRVMEITRAVVPLMQAAGNTQWSDAYPSLSRFTMDCDNGSLYVFEEDGVLRGFIVVDDDHPKAYDDIGWEVPRPKSAAMHRMAVDPGSQGKGFAGHMFKSVESMLVDAGYLGIHTDTSLENGKMQYLFEKQGFEFRGRLHLDENEDDWYVAYEKVFKMGE</sequence>
<comment type="caution">
    <text evidence="2">The sequence shown here is derived from an EMBL/GenBank/DDBJ whole genome shotgun (WGS) entry which is preliminary data.</text>
</comment>